<protein>
    <submittedName>
        <fullName evidence="2">Aminoglycoside phosphotransferase family protein</fullName>
    </submittedName>
</protein>
<dbReference type="RefSeq" id="WP_259863145.1">
    <property type="nucleotide sequence ID" value="NZ_BAAAST010000109.1"/>
</dbReference>
<dbReference type="EMBL" id="CP073720">
    <property type="protein sequence ID" value="UWP85095.1"/>
    <property type="molecule type" value="Genomic_DNA"/>
</dbReference>
<dbReference type="Proteomes" id="UP001059617">
    <property type="component" value="Chromosome"/>
</dbReference>
<organism evidence="2 3">
    <name type="scientific">Dactylosporangium fulvum</name>
    <dbReference type="NCBI Taxonomy" id="53359"/>
    <lineage>
        <taxon>Bacteria</taxon>
        <taxon>Bacillati</taxon>
        <taxon>Actinomycetota</taxon>
        <taxon>Actinomycetes</taxon>
        <taxon>Micromonosporales</taxon>
        <taxon>Micromonosporaceae</taxon>
        <taxon>Dactylosporangium</taxon>
    </lineage>
</organism>
<dbReference type="Pfam" id="PF01636">
    <property type="entry name" value="APH"/>
    <property type="match status" value="1"/>
</dbReference>
<feature type="domain" description="Aminoglycoside phosphotransferase" evidence="1">
    <location>
        <begin position="23"/>
        <end position="248"/>
    </location>
</feature>
<evidence type="ECO:0000313" key="2">
    <source>
        <dbReference type="EMBL" id="UWP85095.1"/>
    </source>
</evidence>
<evidence type="ECO:0000313" key="3">
    <source>
        <dbReference type="Proteomes" id="UP001059617"/>
    </source>
</evidence>
<dbReference type="InterPro" id="IPR002575">
    <property type="entry name" value="Aminoglycoside_PTrfase"/>
</dbReference>
<evidence type="ECO:0000259" key="1">
    <source>
        <dbReference type="Pfam" id="PF01636"/>
    </source>
</evidence>
<dbReference type="SUPFAM" id="SSF56112">
    <property type="entry name" value="Protein kinase-like (PK-like)"/>
    <property type="match status" value="1"/>
</dbReference>
<gene>
    <name evidence="2" type="ORF">Dfulv_13035</name>
</gene>
<accession>A0ABY5W6T7</accession>
<name>A0ABY5W6T7_9ACTN</name>
<dbReference type="InterPro" id="IPR011009">
    <property type="entry name" value="Kinase-like_dom_sf"/>
</dbReference>
<reference evidence="2" key="2">
    <citation type="submission" date="2022-09" db="EMBL/GenBank/DDBJ databases">
        <title>Biosynthetic gene clusters of Dactylosporangioum fulvum.</title>
        <authorList>
            <person name="Caradec T."/>
        </authorList>
    </citation>
    <scope>NUCLEOTIDE SEQUENCE</scope>
    <source>
        <strain evidence="2">NRRL B-16292</strain>
    </source>
</reference>
<reference evidence="2" key="1">
    <citation type="submission" date="2021-04" db="EMBL/GenBank/DDBJ databases">
        <authorList>
            <person name="Hartkoorn R.C."/>
            <person name="Beaudoing E."/>
            <person name="Hot D."/>
        </authorList>
    </citation>
    <scope>NUCLEOTIDE SEQUENCE</scope>
    <source>
        <strain evidence="2">NRRL B-16292</strain>
    </source>
</reference>
<sequence length="320" mass="34842">MDAPPAELITEAFGLARPVGGLVPFAFGTSQTWSLDTRDGRVLVKQVDARDWRDDFALAMDFERRVLEAGISMARPLAPAVGFAVEAADGGLLRAYEWVDGRALADTDEVADWLGGTLARLHGIERTGRAGPEWYRLNDEQQWHAWLVEGERQRRLWAPVLRRHLPDVLAAAAWVERGFDGAADHVMTHRDVEPWNVLMTGAGPVLVDWDGAGPDSARLEVVHAAIVFAQRGRPGPDGAAVRRTVRAYAEHGGTAPPADPDVLVRRVGLRLGRLAGRLRMSLGQQPIGPHDLSRIEADACERISGLRAFAGQVAAYAALL</sequence>
<keyword evidence="3" id="KW-1185">Reference proteome</keyword>
<proteinExistence type="predicted"/>